<evidence type="ECO:0000313" key="2">
    <source>
        <dbReference type="Proteomes" id="UP000008710"/>
    </source>
</evidence>
<organism evidence="1 2">
    <name type="scientific">Rhodococcus jostii (strain RHA1)</name>
    <dbReference type="NCBI Taxonomy" id="101510"/>
    <lineage>
        <taxon>Bacteria</taxon>
        <taxon>Bacillati</taxon>
        <taxon>Actinomycetota</taxon>
        <taxon>Actinomycetes</taxon>
        <taxon>Mycobacteriales</taxon>
        <taxon>Nocardiaceae</taxon>
        <taxon>Rhodococcus</taxon>
    </lineage>
</organism>
<dbReference type="EMBL" id="CP000432">
    <property type="protein sequence ID" value="ABG99759.1"/>
    <property type="molecule type" value="Genomic_DNA"/>
</dbReference>
<geneLocation type="plasmid" evidence="1 2">
    <name>pRHL1</name>
</geneLocation>
<proteinExistence type="predicted"/>
<protein>
    <submittedName>
        <fullName evidence="1">Uncharacterized protein</fullName>
    </submittedName>
</protein>
<sequence>MFHWPPSAQGHGSVRAYTPGIGNFHTATTTTPMISPAYRTVPTTPTRNVFSRLAPRFSVIRAMTTLLSRADNFRLPRRMAAYQLPWTDFDTCTLAELPTPIPVFGSGGLGLSSGLQPNIPERQASPTYSAVFYVTVLVPELCRPSISRRKHSLCGVACPPAGSDPAGSLVVGDICR</sequence>
<dbReference type="AlphaFoldDB" id="Q0RY77"/>
<keyword evidence="1" id="KW-0614">Plasmid</keyword>
<accession>Q0RY77</accession>
<gene>
    <name evidence="1" type="ordered locus">RHA1_ro08715</name>
</gene>
<reference evidence="2" key="1">
    <citation type="journal article" date="2006" name="Proc. Natl. Acad. Sci. U.S.A.">
        <title>The complete genome of Rhodococcus sp. RHA1 provides insights into a catabolic powerhouse.</title>
        <authorList>
            <person name="McLeod M.P."/>
            <person name="Warren R.L."/>
            <person name="Hsiao W.W.L."/>
            <person name="Araki N."/>
            <person name="Myhre M."/>
            <person name="Fernandes C."/>
            <person name="Miyazawa D."/>
            <person name="Wong W."/>
            <person name="Lillquist A.L."/>
            <person name="Wang D."/>
            <person name="Dosanjh M."/>
            <person name="Hara H."/>
            <person name="Petrescu A."/>
            <person name="Morin R.D."/>
            <person name="Yang G."/>
            <person name="Stott J.M."/>
            <person name="Schein J.E."/>
            <person name="Shin H."/>
            <person name="Smailus D."/>
            <person name="Siddiqui A.S."/>
            <person name="Marra M.A."/>
            <person name="Jones S.J.M."/>
            <person name="Holt R."/>
            <person name="Brinkman F.S.L."/>
            <person name="Miyauchi K."/>
            <person name="Fukuda M."/>
            <person name="Davies J.E."/>
            <person name="Mohn W.W."/>
            <person name="Eltis L.D."/>
        </authorList>
    </citation>
    <scope>NUCLEOTIDE SEQUENCE [LARGE SCALE GENOMIC DNA]</scope>
    <source>
        <strain evidence="2">RHA1</strain>
    </source>
</reference>
<evidence type="ECO:0000313" key="1">
    <source>
        <dbReference type="EMBL" id="ABG99759.1"/>
    </source>
</evidence>
<dbReference type="KEGG" id="rha:RHA1_ro08715"/>
<name>Q0RY77_RHOJR</name>
<dbReference type="HOGENOM" id="CLU_1523996_0_0_11"/>
<dbReference type="Proteomes" id="UP000008710">
    <property type="component" value="Plasmid pRHL1"/>
</dbReference>